<gene>
    <name evidence="6" type="ORF">A3C15_00990</name>
</gene>
<evidence type="ECO:0000256" key="4">
    <source>
        <dbReference type="SAM" id="Phobius"/>
    </source>
</evidence>
<keyword evidence="4" id="KW-1133">Transmembrane helix</keyword>
<dbReference type="GO" id="GO:1904680">
    <property type="term" value="F:peptide transmembrane transporter activity"/>
    <property type="evidence" value="ECO:0007669"/>
    <property type="project" value="TreeGrafter"/>
</dbReference>
<dbReference type="EMBL" id="MFQD01000005">
    <property type="protein sequence ID" value="OGH68184.1"/>
    <property type="molecule type" value="Genomic_DNA"/>
</dbReference>
<reference evidence="6 7" key="1">
    <citation type="journal article" date="2016" name="Nat. Commun.">
        <title>Thousands of microbial genomes shed light on interconnected biogeochemical processes in an aquifer system.</title>
        <authorList>
            <person name="Anantharaman K."/>
            <person name="Brown C.T."/>
            <person name="Hug L.A."/>
            <person name="Sharon I."/>
            <person name="Castelle C.J."/>
            <person name="Probst A.J."/>
            <person name="Thomas B.C."/>
            <person name="Singh A."/>
            <person name="Wilkins M.J."/>
            <person name="Karaoz U."/>
            <person name="Brodie E.L."/>
            <person name="Williams K.H."/>
            <person name="Hubbard S.S."/>
            <person name="Banfield J.F."/>
        </authorList>
    </citation>
    <scope>NUCLEOTIDE SEQUENCE [LARGE SCALE GENOMIC DNA]</scope>
</reference>
<dbReference type="SUPFAM" id="SSF53850">
    <property type="entry name" value="Periplasmic binding protein-like II"/>
    <property type="match status" value="1"/>
</dbReference>
<protein>
    <recommendedName>
        <fullName evidence="5">Solute-binding protein family 5 domain-containing protein</fullName>
    </recommendedName>
</protein>
<dbReference type="PANTHER" id="PTHR30290">
    <property type="entry name" value="PERIPLASMIC BINDING COMPONENT OF ABC TRANSPORTER"/>
    <property type="match status" value="1"/>
</dbReference>
<dbReference type="GO" id="GO:0015833">
    <property type="term" value="P:peptide transport"/>
    <property type="evidence" value="ECO:0007669"/>
    <property type="project" value="TreeGrafter"/>
</dbReference>
<feature type="domain" description="Solute-binding protein family 5" evidence="5">
    <location>
        <begin position="116"/>
        <end position="431"/>
    </location>
</feature>
<dbReference type="Gene3D" id="3.90.76.10">
    <property type="entry name" value="Dipeptide-binding Protein, Domain 1"/>
    <property type="match status" value="1"/>
</dbReference>
<dbReference type="PIRSF" id="PIRSF002741">
    <property type="entry name" value="MppA"/>
    <property type="match status" value="1"/>
</dbReference>
<evidence type="ECO:0000259" key="5">
    <source>
        <dbReference type="Pfam" id="PF00496"/>
    </source>
</evidence>
<keyword evidence="3" id="KW-0732">Signal</keyword>
<comment type="caution">
    <text evidence="6">The sequence shown here is derived from an EMBL/GenBank/DDBJ whole genome shotgun (WGS) entry which is preliminary data.</text>
</comment>
<comment type="similarity">
    <text evidence="1">Belongs to the bacterial solute-binding protein 5 family.</text>
</comment>
<feature type="transmembrane region" description="Helical" evidence="4">
    <location>
        <begin position="42"/>
        <end position="61"/>
    </location>
</feature>
<sequence>MRLLEKARQQIVRAIPRVPRKMPSLAQLQHIDLFLEQWEKNFVGALGAIALIAFIGIVWSVKNLNTVPVAAEGGDFQEVIVGNPRHLNPLFAATDVDRALTNIVFLPLCDIFHRGVPSLAEKCELTGEKTVTITLADRTWHDGEPVTAEDVLFTVQTMQNKTVGSPWYELARWVSVGTDSEGRVIINARQPIPELKTLVSLGVVPAHVWRDVAPQRMSTDERNLQPVGSGAFSVVAATADRDGFVQLVSLEAFEDFKPRRAYLDELVFRVAADDAEAQDLFRTRQVDALFSTDPAQTDELVKRDVHRHEITPPVVVSLFFNPLHHSGLRNRDTREAFALAVHRVDVVKHALKGNGVPLRAALPASVLKNPSALQVDTDVAAAAAFFKKNPLRGATSTLSLGIPALPTYQALANTITEQLAAVGVKVMSSVIGTGNAKDMLSHDLVLLGQDYGLAGNVASYWHSSASGVGGANYARYQIREVDGWLEQLQTDARPDERAALLEKINKRLVFDSPAVFLFQPVYHYYVSNKIKGVSTPAVGDASERFRTIGDWYVVTARARK</sequence>
<keyword evidence="4" id="KW-0472">Membrane</keyword>
<accession>A0A1F6M983</accession>
<dbReference type="Gene3D" id="3.10.105.10">
    <property type="entry name" value="Dipeptide-binding Protein, Domain 3"/>
    <property type="match status" value="1"/>
</dbReference>
<organism evidence="6 7">
    <name type="scientific">Candidatus Magasanikbacteria bacterium RIFCSPHIGHO2_02_FULL_50_9b</name>
    <dbReference type="NCBI Taxonomy" id="1798682"/>
    <lineage>
        <taxon>Bacteria</taxon>
        <taxon>Candidatus Magasanikiibacteriota</taxon>
    </lineage>
</organism>
<evidence type="ECO:0000256" key="3">
    <source>
        <dbReference type="ARBA" id="ARBA00022729"/>
    </source>
</evidence>
<dbReference type="STRING" id="1798682.A3C15_00990"/>
<keyword evidence="4" id="KW-0812">Transmembrane</keyword>
<evidence type="ECO:0000313" key="7">
    <source>
        <dbReference type="Proteomes" id="UP000176532"/>
    </source>
</evidence>
<dbReference type="AlphaFoldDB" id="A0A1F6M983"/>
<dbReference type="Proteomes" id="UP000176532">
    <property type="component" value="Unassembled WGS sequence"/>
</dbReference>
<proteinExistence type="inferred from homology"/>
<evidence type="ECO:0000256" key="2">
    <source>
        <dbReference type="ARBA" id="ARBA00022448"/>
    </source>
</evidence>
<dbReference type="GO" id="GO:0042597">
    <property type="term" value="C:periplasmic space"/>
    <property type="evidence" value="ECO:0007669"/>
    <property type="project" value="UniProtKB-ARBA"/>
</dbReference>
<dbReference type="InterPro" id="IPR030678">
    <property type="entry name" value="Peptide/Ni-bd"/>
</dbReference>
<name>A0A1F6M983_9BACT</name>
<dbReference type="PANTHER" id="PTHR30290:SF9">
    <property type="entry name" value="OLIGOPEPTIDE-BINDING PROTEIN APPA"/>
    <property type="match status" value="1"/>
</dbReference>
<dbReference type="Gene3D" id="3.40.190.10">
    <property type="entry name" value="Periplasmic binding protein-like II"/>
    <property type="match status" value="1"/>
</dbReference>
<keyword evidence="2" id="KW-0813">Transport</keyword>
<dbReference type="InterPro" id="IPR039424">
    <property type="entry name" value="SBP_5"/>
</dbReference>
<evidence type="ECO:0000313" key="6">
    <source>
        <dbReference type="EMBL" id="OGH68184.1"/>
    </source>
</evidence>
<dbReference type="Pfam" id="PF00496">
    <property type="entry name" value="SBP_bac_5"/>
    <property type="match status" value="1"/>
</dbReference>
<dbReference type="GO" id="GO:0043190">
    <property type="term" value="C:ATP-binding cassette (ABC) transporter complex"/>
    <property type="evidence" value="ECO:0007669"/>
    <property type="project" value="InterPro"/>
</dbReference>
<evidence type="ECO:0000256" key="1">
    <source>
        <dbReference type="ARBA" id="ARBA00005695"/>
    </source>
</evidence>
<dbReference type="InterPro" id="IPR000914">
    <property type="entry name" value="SBP_5_dom"/>
</dbReference>